<reference evidence="5" key="1">
    <citation type="journal article" date="2019" name="Int. J. Syst. Evol. Microbiol.">
        <title>The Global Catalogue of Microorganisms (GCM) 10K type strain sequencing project: providing services to taxonomists for standard genome sequencing and annotation.</title>
        <authorList>
            <consortium name="The Broad Institute Genomics Platform"/>
            <consortium name="The Broad Institute Genome Sequencing Center for Infectious Disease"/>
            <person name="Wu L."/>
            <person name="Ma J."/>
        </authorList>
    </citation>
    <scope>NUCLEOTIDE SEQUENCE [LARGE SCALE GENOMIC DNA]</scope>
    <source>
        <strain evidence="5">PJ61</strain>
    </source>
</reference>
<dbReference type="PANTHER" id="PTHR10900">
    <property type="entry name" value="PERIOSTIN-RELATED"/>
    <property type="match status" value="1"/>
</dbReference>
<dbReference type="PROSITE" id="PS50213">
    <property type="entry name" value="FAS1"/>
    <property type="match status" value="1"/>
</dbReference>
<evidence type="ECO:0000256" key="1">
    <source>
        <dbReference type="SAM" id="MobiDB-lite"/>
    </source>
</evidence>
<feature type="domain" description="FAS1" evidence="3">
    <location>
        <begin position="99"/>
        <end position="231"/>
    </location>
</feature>
<sequence length="234" mass="23112">MQTFKRTTFTVAGVAAAALLSLTACGGSGSTSGSSASSAPMSSSPSSSMASPSSSAMASPSASSSAGMMDPAANLVGPGCAAYAKQVPTGAGSVEGMALDPVAVAASNNPILTTLTAAVSGKLNPKVNLVDTLNGGEFTVFAPVDDAFKKIDPATIETLKTDDALLSKILTYHVVPGQITPDKIAGTHATVQGGSVTVTGSGDNLKVDNANVVCGGVKTKNATVYLIDSVLMPK</sequence>
<name>A0ABV8WCN4_9MICC</name>
<dbReference type="Proteomes" id="UP001595778">
    <property type="component" value="Unassembled WGS sequence"/>
</dbReference>
<dbReference type="Gene3D" id="2.30.180.10">
    <property type="entry name" value="FAS1 domain"/>
    <property type="match status" value="1"/>
</dbReference>
<evidence type="ECO:0000313" key="5">
    <source>
        <dbReference type="Proteomes" id="UP001595778"/>
    </source>
</evidence>
<dbReference type="InterPro" id="IPR050904">
    <property type="entry name" value="Adhesion/Biosynth-related"/>
</dbReference>
<evidence type="ECO:0000256" key="2">
    <source>
        <dbReference type="SAM" id="SignalP"/>
    </source>
</evidence>
<protein>
    <submittedName>
        <fullName evidence="4">Fasciclin domain-containing protein</fullName>
    </submittedName>
</protein>
<dbReference type="RefSeq" id="WP_286397687.1">
    <property type="nucleotide sequence ID" value="NZ_JBHSDQ010000001.1"/>
</dbReference>
<accession>A0ABV8WCN4</accession>
<feature type="signal peptide" evidence="2">
    <location>
        <begin position="1"/>
        <end position="26"/>
    </location>
</feature>
<dbReference type="SUPFAM" id="SSF82153">
    <property type="entry name" value="FAS1 domain"/>
    <property type="match status" value="1"/>
</dbReference>
<comment type="caution">
    <text evidence="4">The sequence shown here is derived from an EMBL/GenBank/DDBJ whole genome shotgun (WGS) entry which is preliminary data.</text>
</comment>
<dbReference type="SMART" id="SM00554">
    <property type="entry name" value="FAS1"/>
    <property type="match status" value="1"/>
</dbReference>
<keyword evidence="5" id="KW-1185">Reference proteome</keyword>
<gene>
    <name evidence="4" type="ORF">ACFO0G_00410</name>
</gene>
<dbReference type="InterPro" id="IPR000782">
    <property type="entry name" value="FAS1_domain"/>
</dbReference>
<dbReference type="PROSITE" id="PS51257">
    <property type="entry name" value="PROKAR_LIPOPROTEIN"/>
    <property type="match status" value="1"/>
</dbReference>
<dbReference type="InterPro" id="IPR036378">
    <property type="entry name" value="FAS1_dom_sf"/>
</dbReference>
<organism evidence="4 5">
    <name type="scientific">Arthrobacter sedimenti</name>
    <dbReference type="NCBI Taxonomy" id="2694931"/>
    <lineage>
        <taxon>Bacteria</taxon>
        <taxon>Bacillati</taxon>
        <taxon>Actinomycetota</taxon>
        <taxon>Actinomycetes</taxon>
        <taxon>Micrococcales</taxon>
        <taxon>Micrococcaceae</taxon>
        <taxon>Arthrobacter</taxon>
    </lineage>
</organism>
<feature type="chain" id="PRO_5046477709" evidence="2">
    <location>
        <begin position="27"/>
        <end position="234"/>
    </location>
</feature>
<dbReference type="EMBL" id="JBHSDQ010000001">
    <property type="protein sequence ID" value="MFC4394538.1"/>
    <property type="molecule type" value="Genomic_DNA"/>
</dbReference>
<evidence type="ECO:0000313" key="4">
    <source>
        <dbReference type="EMBL" id="MFC4394538.1"/>
    </source>
</evidence>
<feature type="region of interest" description="Disordered" evidence="1">
    <location>
        <begin position="29"/>
        <end position="64"/>
    </location>
</feature>
<dbReference type="PANTHER" id="PTHR10900:SF77">
    <property type="entry name" value="FI19380P1"/>
    <property type="match status" value="1"/>
</dbReference>
<proteinExistence type="predicted"/>
<dbReference type="Pfam" id="PF02469">
    <property type="entry name" value="Fasciclin"/>
    <property type="match status" value="1"/>
</dbReference>
<evidence type="ECO:0000259" key="3">
    <source>
        <dbReference type="PROSITE" id="PS50213"/>
    </source>
</evidence>
<keyword evidence="2" id="KW-0732">Signal</keyword>